<evidence type="ECO:0000313" key="9">
    <source>
        <dbReference type="Proteomes" id="UP000838878"/>
    </source>
</evidence>
<evidence type="ECO:0000256" key="1">
    <source>
        <dbReference type="ARBA" id="ARBA00005143"/>
    </source>
</evidence>
<dbReference type="InterPro" id="IPR043594">
    <property type="entry name" value="HMGL"/>
</dbReference>
<dbReference type="GO" id="GO:0004419">
    <property type="term" value="F:hydroxymethylglutaryl-CoA lyase activity"/>
    <property type="evidence" value="ECO:0007669"/>
    <property type="project" value="UniProtKB-EC"/>
</dbReference>
<evidence type="ECO:0000256" key="3">
    <source>
        <dbReference type="ARBA" id="ARBA00012910"/>
    </source>
</evidence>
<feature type="domain" description="Pyruvate carboxyltransferase" evidence="7">
    <location>
        <begin position="33"/>
        <end position="300"/>
    </location>
</feature>
<sequence length="340" mass="37018">MIILTKARYLGNSLVKNTNLIKYRTATSTLSELRIYEVGPRDGLQNEAKFVPTEIKIELINKIAAAGIKDIESASFVSPKWVKQMSDSADVMKNLIRAPGINYPVLIPNLKGYESAKQCNIEEIAIFPAGSEGFSQKNLNCSVEEGLKRFKLVADQAVKDGIRVRGYVSCVLGCPYDGPIRPKEIARITEELFAMGCYEVSLGDTIGVGTSGSVRKLMKEVLSVASPDKLALHFHDTYGQALSNLLAGLEFGIRTVDSSISGLGGCPYARGASGNLATEDLVYFLYGLGVNTNVDLVKLIDAGRYISNFLAKPTESKVNRAIGDRLRNHRDIIKMAACTL</sequence>
<dbReference type="Gene3D" id="3.20.20.70">
    <property type="entry name" value="Aldolase class I"/>
    <property type="match status" value="1"/>
</dbReference>
<dbReference type="PROSITE" id="PS50991">
    <property type="entry name" value="PYR_CT"/>
    <property type="match status" value="1"/>
</dbReference>
<dbReference type="OrthoDB" id="1905920at2759"/>
<dbReference type="PANTHER" id="PTHR42738">
    <property type="entry name" value="HYDROXYMETHYLGLUTARYL-COA LYASE"/>
    <property type="match status" value="1"/>
</dbReference>
<dbReference type="InterPro" id="IPR000891">
    <property type="entry name" value="PYR_CT"/>
</dbReference>
<dbReference type="InterPro" id="IPR013785">
    <property type="entry name" value="Aldolase_TIM"/>
</dbReference>
<evidence type="ECO:0000256" key="2">
    <source>
        <dbReference type="ARBA" id="ARBA00009405"/>
    </source>
</evidence>
<dbReference type="CDD" id="cd07938">
    <property type="entry name" value="DRE_TIM_HMGL"/>
    <property type="match status" value="1"/>
</dbReference>
<evidence type="ECO:0000313" key="8">
    <source>
        <dbReference type="EMBL" id="CAH0724760.1"/>
    </source>
</evidence>
<evidence type="ECO:0000256" key="4">
    <source>
        <dbReference type="ARBA" id="ARBA00022723"/>
    </source>
</evidence>
<feature type="non-terminal residue" evidence="8">
    <location>
        <position position="340"/>
    </location>
</feature>
<comment type="similarity">
    <text evidence="2">Belongs to the HMG-CoA lyase family.</text>
</comment>
<keyword evidence="4" id="KW-0479">Metal-binding</keyword>
<dbReference type="SUPFAM" id="SSF51569">
    <property type="entry name" value="Aldolase"/>
    <property type="match status" value="1"/>
</dbReference>
<comment type="catalytic activity">
    <reaction evidence="6">
        <text>(3S)-3-hydroxy-3-methylglutaryl-CoA = acetoacetate + acetyl-CoA</text>
        <dbReference type="Rhea" id="RHEA:24404"/>
        <dbReference type="ChEBI" id="CHEBI:13705"/>
        <dbReference type="ChEBI" id="CHEBI:43074"/>
        <dbReference type="ChEBI" id="CHEBI:57288"/>
        <dbReference type="EC" id="4.1.3.4"/>
    </reaction>
</comment>
<dbReference type="UniPathway" id="UPA00896">
    <property type="reaction ID" value="UER00863"/>
</dbReference>
<keyword evidence="5" id="KW-0456">Lyase</keyword>
<evidence type="ECO:0000259" key="7">
    <source>
        <dbReference type="PROSITE" id="PS50991"/>
    </source>
</evidence>
<accession>A0A8J9VE60</accession>
<dbReference type="FunFam" id="3.20.20.70:FF:000201">
    <property type="entry name" value="Hydroxymethylglutaryl-CoA lyase"/>
    <property type="match status" value="1"/>
</dbReference>
<proteinExistence type="inferred from homology"/>
<organism evidence="8 9">
    <name type="scientific">Brenthis ino</name>
    <name type="common">lesser marbled fritillary</name>
    <dbReference type="NCBI Taxonomy" id="405034"/>
    <lineage>
        <taxon>Eukaryota</taxon>
        <taxon>Metazoa</taxon>
        <taxon>Ecdysozoa</taxon>
        <taxon>Arthropoda</taxon>
        <taxon>Hexapoda</taxon>
        <taxon>Insecta</taxon>
        <taxon>Pterygota</taxon>
        <taxon>Neoptera</taxon>
        <taxon>Endopterygota</taxon>
        <taxon>Lepidoptera</taxon>
        <taxon>Glossata</taxon>
        <taxon>Ditrysia</taxon>
        <taxon>Papilionoidea</taxon>
        <taxon>Nymphalidae</taxon>
        <taxon>Heliconiinae</taxon>
        <taxon>Argynnini</taxon>
        <taxon>Brenthis</taxon>
    </lineage>
</organism>
<evidence type="ECO:0000256" key="6">
    <source>
        <dbReference type="ARBA" id="ARBA00049877"/>
    </source>
</evidence>
<gene>
    <name evidence="8" type="ORF">BINO364_LOCUS10426</name>
</gene>
<dbReference type="PANTHER" id="PTHR42738:SF7">
    <property type="entry name" value="HYDROXYMETHYLGLUTARYL-COA LYASE"/>
    <property type="match status" value="1"/>
</dbReference>
<dbReference type="NCBIfam" id="NF004283">
    <property type="entry name" value="PRK05692.1"/>
    <property type="match status" value="1"/>
</dbReference>
<dbReference type="EMBL" id="OV170224">
    <property type="protein sequence ID" value="CAH0724760.1"/>
    <property type="molecule type" value="Genomic_DNA"/>
</dbReference>
<reference evidence="8" key="1">
    <citation type="submission" date="2021-12" db="EMBL/GenBank/DDBJ databases">
        <authorList>
            <person name="Martin H S."/>
        </authorList>
    </citation>
    <scope>NUCLEOTIDE SEQUENCE</scope>
</reference>
<dbReference type="AlphaFoldDB" id="A0A8J9VE60"/>
<dbReference type="Proteomes" id="UP000838878">
    <property type="component" value="Chromosome 4"/>
</dbReference>
<protein>
    <recommendedName>
        <fullName evidence="3">hydroxymethylglutaryl-CoA lyase</fullName>
        <ecNumber evidence="3">4.1.3.4</ecNumber>
    </recommendedName>
</protein>
<dbReference type="GO" id="GO:0046872">
    <property type="term" value="F:metal ion binding"/>
    <property type="evidence" value="ECO:0007669"/>
    <property type="project" value="UniProtKB-KW"/>
</dbReference>
<dbReference type="Pfam" id="PF00682">
    <property type="entry name" value="HMGL-like"/>
    <property type="match status" value="1"/>
</dbReference>
<dbReference type="GO" id="GO:0046951">
    <property type="term" value="P:ketone body biosynthetic process"/>
    <property type="evidence" value="ECO:0007669"/>
    <property type="project" value="TreeGrafter"/>
</dbReference>
<evidence type="ECO:0000256" key="5">
    <source>
        <dbReference type="ARBA" id="ARBA00023239"/>
    </source>
</evidence>
<keyword evidence="9" id="KW-1185">Reference proteome</keyword>
<dbReference type="EC" id="4.1.3.4" evidence="3"/>
<comment type="pathway">
    <text evidence="1">Metabolic intermediate metabolism; (S)-3-hydroxy-3-methylglutaryl-CoA degradation; acetoacetate from (S)-3-hydroxy-3-methylglutaryl-CoA: step 1/1.</text>
</comment>
<name>A0A8J9VE60_9NEOP</name>
<dbReference type="GO" id="GO:0006552">
    <property type="term" value="P:L-leucine catabolic process"/>
    <property type="evidence" value="ECO:0007669"/>
    <property type="project" value="TreeGrafter"/>
</dbReference>